<dbReference type="PRINTS" id="PR00039">
    <property type="entry name" value="HTHLYSR"/>
</dbReference>
<evidence type="ECO:0000256" key="2">
    <source>
        <dbReference type="ARBA" id="ARBA00023015"/>
    </source>
</evidence>
<comment type="similarity">
    <text evidence="1">Belongs to the LysR transcriptional regulatory family.</text>
</comment>
<dbReference type="CDD" id="cd05466">
    <property type="entry name" value="PBP2_LTTR_substrate"/>
    <property type="match status" value="1"/>
</dbReference>
<dbReference type="Gene3D" id="1.10.10.10">
    <property type="entry name" value="Winged helix-like DNA-binding domain superfamily/Winged helix DNA-binding domain"/>
    <property type="match status" value="1"/>
</dbReference>
<keyword evidence="7" id="KW-1185">Reference proteome</keyword>
<evidence type="ECO:0000256" key="1">
    <source>
        <dbReference type="ARBA" id="ARBA00009437"/>
    </source>
</evidence>
<dbReference type="Proteomes" id="UP001272515">
    <property type="component" value="Unassembled WGS sequence"/>
</dbReference>
<dbReference type="PROSITE" id="PS50931">
    <property type="entry name" value="HTH_LYSR"/>
    <property type="match status" value="1"/>
</dbReference>
<dbReference type="InterPro" id="IPR000847">
    <property type="entry name" value="LysR_HTH_N"/>
</dbReference>
<reference evidence="6 7" key="1">
    <citation type="submission" date="2023-10" db="EMBL/GenBank/DDBJ databases">
        <title>Veillonella sp. nov., isolated from a pig farm feces dump.</title>
        <authorList>
            <person name="Chang Y.-H."/>
        </authorList>
    </citation>
    <scope>NUCLEOTIDE SEQUENCE [LARGE SCALE GENOMIC DNA]</scope>
    <source>
        <strain evidence="6 7">YH-vei2233</strain>
    </source>
</reference>
<keyword evidence="2" id="KW-0805">Transcription regulation</keyword>
<name>A0ABU3ZAW6_9FIRM</name>
<dbReference type="Pfam" id="PF00126">
    <property type="entry name" value="HTH_1"/>
    <property type="match status" value="1"/>
</dbReference>
<dbReference type="InterPro" id="IPR005119">
    <property type="entry name" value="LysR_subst-bd"/>
</dbReference>
<keyword evidence="4" id="KW-0804">Transcription</keyword>
<comment type="caution">
    <text evidence="6">The sequence shown here is derived from an EMBL/GenBank/DDBJ whole genome shotgun (WGS) entry which is preliminary data.</text>
</comment>
<dbReference type="SUPFAM" id="SSF46785">
    <property type="entry name" value="Winged helix' DNA-binding domain"/>
    <property type="match status" value="1"/>
</dbReference>
<dbReference type="InterPro" id="IPR050950">
    <property type="entry name" value="HTH-type_LysR_regulators"/>
</dbReference>
<dbReference type="Pfam" id="PF03466">
    <property type="entry name" value="LysR_substrate"/>
    <property type="match status" value="1"/>
</dbReference>
<sequence>MNLQSLYYFSELAKTLHMTQTAERLFISQQNLSNHIQRLENYYGVKLFERKPRLQLTYAGEQVLEFANMINRESINLTNILSEIKNEATGTIRFGGSPLRINAILPHLLSEFTQQFPHVEIRISDVLSKELENKVLNYEVDFAVVTGHEPHPELIDVPLMEEPLYLCVSKKLLEKHLPDTYEMIIKKSANGTDLKDFADIPFCILENRLGKMIDQVFKDASVMPKVYSTSILTQISTAIGLKGDAACFVPHLGLANIIDRLPPDMYIFPVLYKGKVLVQTVNLICRANQYHPAFEKLFMELLKKRYQEIAELKMK</sequence>
<gene>
    <name evidence="6" type="ORF">RVY80_08225</name>
</gene>
<dbReference type="RefSeq" id="WP_317330202.1">
    <property type="nucleotide sequence ID" value="NZ_JAWJZA010000008.1"/>
</dbReference>
<feature type="domain" description="HTH lysR-type" evidence="5">
    <location>
        <begin position="1"/>
        <end position="57"/>
    </location>
</feature>
<protein>
    <submittedName>
        <fullName evidence="6">LysR family transcriptional regulator</fullName>
    </submittedName>
</protein>
<evidence type="ECO:0000259" key="5">
    <source>
        <dbReference type="PROSITE" id="PS50931"/>
    </source>
</evidence>
<keyword evidence="3" id="KW-0238">DNA-binding</keyword>
<dbReference type="InterPro" id="IPR036390">
    <property type="entry name" value="WH_DNA-bd_sf"/>
</dbReference>
<accession>A0ABU3ZAW6</accession>
<dbReference type="InterPro" id="IPR036388">
    <property type="entry name" value="WH-like_DNA-bd_sf"/>
</dbReference>
<evidence type="ECO:0000313" key="6">
    <source>
        <dbReference type="EMBL" id="MDV5088817.1"/>
    </source>
</evidence>
<organism evidence="6 7">
    <name type="scientific">Veillonella absiana</name>
    <dbReference type="NCBI Taxonomy" id="3079305"/>
    <lineage>
        <taxon>Bacteria</taxon>
        <taxon>Bacillati</taxon>
        <taxon>Bacillota</taxon>
        <taxon>Negativicutes</taxon>
        <taxon>Veillonellales</taxon>
        <taxon>Veillonellaceae</taxon>
        <taxon>Veillonella</taxon>
    </lineage>
</organism>
<proteinExistence type="inferred from homology"/>
<dbReference type="PANTHER" id="PTHR30419">
    <property type="entry name" value="HTH-TYPE TRANSCRIPTIONAL REGULATOR YBHD"/>
    <property type="match status" value="1"/>
</dbReference>
<evidence type="ECO:0000256" key="3">
    <source>
        <dbReference type="ARBA" id="ARBA00023125"/>
    </source>
</evidence>
<dbReference type="EMBL" id="JAWJZB010000009">
    <property type="protein sequence ID" value="MDV5088817.1"/>
    <property type="molecule type" value="Genomic_DNA"/>
</dbReference>
<evidence type="ECO:0000256" key="4">
    <source>
        <dbReference type="ARBA" id="ARBA00023163"/>
    </source>
</evidence>
<evidence type="ECO:0000313" key="7">
    <source>
        <dbReference type="Proteomes" id="UP001272515"/>
    </source>
</evidence>
<dbReference type="SUPFAM" id="SSF53850">
    <property type="entry name" value="Periplasmic binding protein-like II"/>
    <property type="match status" value="1"/>
</dbReference>
<dbReference type="Gene3D" id="3.40.190.290">
    <property type="match status" value="1"/>
</dbReference>